<organism evidence="5 6">
    <name type="scientific">Anaeroplasma bactoclasticum</name>
    <dbReference type="NCBI Taxonomy" id="2088"/>
    <lineage>
        <taxon>Bacteria</taxon>
        <taxon>Bacillati</taxon>
        <taxon>Mycoplasmatota</taxon>
        <taxon>Mollicutes</taxon>
        <taxon>Anaeroplasmatales</taxon>
        <taxon>Anaeroplasmataceae</taxon>
        <taxon>Anaeroplasma</taxon>
    </lineage>
</organism>
<comment type="similarity">
    <text evidence="1">Belongs to the anaerobic coproporphyrinogen-III oxidase family. HemW subfamily.</text>
</comment>
<dbReference type="AlphaFoldDB" id="A0A397S187"/>
<keyword evidence="3" id="KW-0408">Iron</keyword>
<dbReference type="FunCoup" id="A0A397S187">
    <property type="interactions" value="297"/>
</dbReference>
<keyword evidence="3" id="KW-0143">Chaperone</keyword>
<sequence length="363" mass="42343">MRGLYIHMPFCKQICSYCDFPKMVSSIENYRIYLDAIKKEINSKRNDLEGITSIYIGGGTPNVYPDNLLEELLDYIYPYLKNSKENTIECNPELITDSQAKLFYKYGINRVSLGVQSISPSALSLLGRHHKMEDVTQAINILRANHIQNISMDFIFGFPNEDIDTLLADLDYVYSMNVPHVSFYSLILEDKTIFSYLLSKGKLKLLDDDIIADMYDIINKRMKEHGYKHYEVSNYAKEGFESIHNELYWKEEEYVGIGMGASGFIKPYRYSNYKSLKKYLELVEEEKIEIDSSEEKKEFMMLGLRMLDGISLSYYEMKYHSSPILDFDLSKHIDSGILKIEDDRLFIPEDKLFIANIVYEEFV</sequence>
<keyword evidence="3" id="KW-0349">Heme</keyword>
<keyword evidence="6" id="KW-1185">Reference proteome</keyword>
<comment type="subcellular location">
    <subcellularLocation>
        <location evidence="3">Cytoplasm</location>
    </subcellularLocation>
</comment>
<evidence type="ECO:0000313" key="5">
    <source>
        <dbReference type="EMBL" id="RIA75974.1"/>
    </source>
</evidence>
<dbReference type="SFLD" id="SFLDF00562">
    <property type="entry name" value="HemN-like__clustered_with_heat"/>
    <property type="match status" value="1"/>
</dbReference>
<dbReference type="InterPro" id="IPR004559">
    <property type="entry name" value="HemW-like"/>
</dbReference>
<dbReference type="InParanoid" id="A0A397S187"/>
<dbReference type="EMBL" id="QXEV01000008">
    <property type="protein sequence ID" value="RIA75974.1"/>
    <property type="molecule type" value="Genomic_DNA"/>
</dbReference>
<protein>
    <recommendedName>
        <fullName evidence="2 3">Heme chaperone HemW</fullName>
    </recommendedName>
</protein>
<evidence type="ECO:0000256" key="1">
    <source>
        <dbReference type="ARBA" id="ARBA00006100"/>
    </source>
</evidence>
<dbReference type="GO" id="GO:0005737">
    <property type="term" value="C:cytoplasm"/>
    <property type="evidence" value="ECO:0007669"/>
    <property type="project" value="UniProtKB-SubCell"/>
</dbReference>
<dbReference type="GO" id="GO:0051539">
    <property type="term" value="F:4 iron, 4 sulfur cluster binding"/>
    <property type="evidence" value="ECO:0007669"/>
    <property type="project" value="UniProtKB-UniRule"/>
</dbReference>
<dbReference type="InterPro" id="IPR006638">
    <property type="entry name" value="Elp3/MiaA/NifB-like_rSAM"/>
</dbReference>
<dbReference type="Gene3D" id="3.80.30.20">
    <property type="entry name" value="tm_1862 like domain"/>
    <property type="match status" value="1"/>
</dbReference>
<dbReference type="InterPro" id="IPR034505">
    <property type="entry name" value="Coproporphyrinogen-III_oxidase"/>
</dbReference>
<name>A0A397S187_9MOLU</name>
<reference evidence="5 6" key="1">
    <citation type="submission" date="2018-08" db="EMBL/GenBank/DDBJ databases">
        <title>Genomic Encyclopedia of Archaeal and Bacterial Type Strains, Phase II (KMG-II): from individual species to whole genera.</title>
        <authorList>
            <person name="Goeker M."/>
        </authorList>
    </citation>
    <scope>NUCLEOTIDE SEQUENCE [LARGE SCALE GENOMIC DNA]</scope>
    <source>
        <strain evidence="5 6">ATCC 27112</strain>
    </source>
</reference>
<dbReference type="GO" id="GO:0006779">
    <property type="term" value="P:porphyrin-containing compound biosynthetic process"/>
    <property type="evidence" value="ECO:0007669"/>
    <property type="project" value="InterPro"/>
</dbReference>
<accession>A0A397S187</accession>
<feature type="domain" description="Radical SAM core" evidence="4">
    <location>
        <begin position="1"/>
        <end position="228"/>
    </location>
</feature>
<dbReference type="NCBIfam" id="TIGR00539">
    <property type="entry name" value="hemN_rel"/>
    <property type="match status" value="1"/>
</dbReference>
<evidence type="ECO:0000313" key="6">
    <source>
        <dbReference type="Proteomes" id="UP000266506"/>
    </source>
</evidence>
<comment type="caution">
    <text evidence="5">The sequence shown here is derived from an EMBL/GenBank/DDBJ whole genome shotgun (WGS) entry which is preliminary data.</text>
</comment>
<dbReference type="PROSITE" id="PS51918">
    <property type="entry name" value="RADICAL_SAM"/>
    <property type="match status" value="1"/>
</dbReference>
<dbReference type="SUPFAM" id="SSF102114">
    <property type="entry name" value="Radical SAM enzymes"/>
    <property type="match status" value="1"/>
</dbReference>
<dbReference type="SFLD" id="SFLDG01065">
    <property type="entry name" value="anaerobic_coproporphyrinogen-I"/>
    <property type="match status" value="1"/>
</dbReference>
<dbReference type="GO" id="GO:0004109">
    <property type="term" value="F:coproporphyrinogen oxidase activity"/>
    <property type="evidence" value="ECO:0007669"/>
    <property type="project" value="InterPro"/>
</dbReference>
<dbReference type="OrthoDB" id="9808022at2"/>
<evidence type="ECO:0000256" key="3">
    <source>
        <dbReference type="RuleBase" id="RU364116"/>
    </source>
</evidence>
<keyword evidence="3" id="KW-0963">Cytoplasm</keyword>
<proteinExistence type="inferred from homology"/>
<keyword evidence="3" id="KW-0949">S-adenosyl-L-methionine</keyword>
<dbReference type="SMART" id="SM00729">
    <property type="entry name" value="Elp3"/>
    <property type="match status" value="1"/>
</dbReference>
<dbReference type="SFLD" id="SFLDG01082">
    <property type="entry name" value="B12-binding_domain_containing"/>
    <property type="match status" value="1"/>
</dbReference>
<gene>
    <name evidence="5" type="ORF">EI71_01010</name>
</gene>
<comment type="function">
    <text evidence="3">Probably acts as a heme chaperone, transferring heme to an unknown acceptor. Binds one molecule of heme per monomer, possibly covalently. Binds 1 [4Fe-4S] cluster. The cluster is coordinated with 3 cysteines and an exchangeable S-adenosyl-L-methionine.</text>
</comment>
<dbReference type="Pfam" id="PF04055">
    <property type="entry name" value="Radical_SAM"/>
    <property type="match status" value="1"/>
</dbReference>
<dbReference type="InterPro" id="IPR058240">
    <property type="entry name" value="rSAM_sf"/>
</dbReference>
<dbReference type="PANTHER" id="PTHR13932">
    <property type="entry name" value="COPROPORPHYRINIGEN III OXIDASE"/>
    <property type="match status" value="1"/>
</dbReference>
<dbReference type="InterPro" id="IPR023404">
    <property type="entry name" value="rSAM_horseshoe"/>
</dbReference>
<evidence type="ECO:0000259" key="4">
    <source>
        <dbReference type="PROSITE" id="PS51918"/>
    </source>
</evidence>
<dbReference type="InterPro" id="IPR007197">
    <property type="entry name" value="rSAM"/>
</dbReference>
<dbReference type="CDD" id="cd01335">
    <property type="entry name" value="Radical_SAM"/>
    <property type="match status" value="1"/>
</dbReference>
<dbReference type="SFLD" id="SFLDS00029">
    <property type="entry name" value="Radical_SAM"/>
    <property type="match status" value="1"/>
</dbReference>
<dbReference type="Proteomes" id="UP000266506">
    <property type="component" value="Unassembled WGS sequence"/>
</dbReference>
<dbReference type="PANTHER" id="PTHR13932:SF5">
    <property type="entry name" value="RADICAL S-ADENOSYL METHIONINE DOMAIN-CONTAINING PROTEIN 1, MITOCHONDRIAL"/>
    <property type="match status" value="1"/>
</dbReference>
<dbReference type="GO" id="GO:0046872">
    <property type="term" value="F:metal ion binding"/>
    <property type="evidence" value="ECO:0007669"/>
    <property type="project" value="UniProtKB-UniRule"/>
</dbReference>
<dbReference type="RefSeq" id="WP_119016157.1">
    <property type="nucleotide sequence ID" value="NZ_QXEV01000008.1"/>
</dbReference>
<evidence type="ECO:0000256" key="2">
    <source>
        <dbReference type="ARBA" id="ARBA00017228"/>
    </source>
</evidence>
<keyword evidence="3" id="KW-0479">Metal-binding</keyword>
<keyword evidence="3" id="KW-0411">Iron-sulfur</keyword>
<keyword evidence="3" id="KW-0004">4Fe-4S</keyword>